<proteinExistence type="predicted"/>
<reference evidence="2 3" key="1">
    <citation type="journal article" date="2021" name="Environ. Microbiol.">
        <title>Gene family expansions and transcriptome signatures uncover fungal adaptations to wood decay.</title>
        <authorList>
            <person name="Hage H."/>
            <person name="Miyauchi S."/>
            <person name="Viragh M."/>
            <person name="Drula E."/>
            <person name="Min B."/>
            <person name="Chaduli D."/>
            <person name="Navarro D."/>
            <person name="Favel A."/>
            <person name="Norest M."/>
            <person name="Lesage-Meessen L."/>
            <person name="Balint B."/>
            <person name="Merenyi Z."/>
            <person name="de Eugenio L."/>
            <person name="Morin E."/>
            <person name="Martinez A.T."/>
            <person name="Baldrian P."/>
            <person name="Stursova M."/>
            <person name="Martinez M.J."/>
            <person name="Novotny C."/>
            <person name="Magnuson J.K."/>
            <person name="Spatafora J.W."/>
            <person name="Maurice S."/>
            <person name="Pangilinan J."/>
            <person name="Andreopoulos W."/>
            <person name="LaButti K."/>
            <person name="Hundley H."/>
            <person name="Na H."/>
            <person name="Kuo A."/>
            <person name="Barry K."/>
            <person name="Lipzen A."/>
            <person name="Henrissat B."/>
            <person name="Riley R."/>
            <person name="Ahrendt S."/>
            <person name="Nagy L.G."/>
            <person name="Grigoriev I.V."/>
            <person name="Martin F."/>
            <person name="Rosso M.N."/>
        </authorList>
    </citation>
    <scope>NUCLEOTIDE SEQUENCE [LARGE SCALE GENOMIC DNA]</scope>
    <source>
        <strain evidence="2 3">CIRM-BRFM 1785</strain>
    </source>
</reference>
<organism evidence="2 3">
    <name type="scientific">Rhodofomes roseus</name>
    <dbReference type="NCBI Taxonomy" id="34475"/>
    <lineage>
        <taxon>Eukaryota</taxon>
        <taxon>Fungi</taxon>
        <taxon>Dikarya</taxon>
        <taxon>Basidiomycota</taxon>
        <taxon>Agaricomycotina</taxon>
        <taxon>Agaricomycetes</taxon>
        <taxon>Polyporales</taxon>
        <taxon>Rhodofomes</taxon>
    </lineage>
</organism>
<dbReference type="Proteomes" id="UP000814176">
    <property type="component" value="Unassembled WGS sequence"/>
</dbReference>
<feature type="region of interest" description="Disordered" evidence="1">
    <location>
        <begin position="77"/>
        <end position="116"/>
    </location>
</feature>
<accession>A0ABQ8JYW6</accession>
<sequence length="278" mass="30910">MREEVLYKLYREEALRLGHTLDRYPKIQFNDYATMFRCPYCEQTCTCTACCQKRGETYVPMPRYQIDYETLEPIIRGKPKATPKAAKSKREPRPSTTSARPRRKSPSPQPLPENHADQLTSGLFWGSVYGIDGARLGGAYINADKQAVVLKPLAALAAVPPRAPKRRVFIGKPDPSWGAGTQGKDVEAGYEPVPPWRRAYIGKRRILAGGWSSESDSEDVDEKFGSDPFDGPLSPVPDEADEDVMDAPPEMPPAHELSFVIAKALFNTSPSPWGNNEV</sequence>
<protein>
    <submittedName>
        <fullName evidence="2">Uncharacterized protein</fullName>
    </submittedName>
</protein>
<keyword evidence="3" id="KW-1185">Reference proteome</keyword>
<comment type="caution">
    <text evidence="2">The sequence shown here is derived from an EMBL/GenBank/DDBJ whole genome shotgun (WGS) entry which is preliminary data.</text>
</comment>
<dbReference type="EMBL" id="JADCUA010000045">
    <property type="protein sequence ID" value="KAH9828970.1"/>
    <property type="molecule type" value="Genomic_DNA"/>
</dbReference>
<dbReference type="RefSeq" id="XP_047772521.1">
    <property type="nucleotide sequence ID" value="XM_047918636.1"/>
</dbReference>
<evidence type="ECO:0000313" key="3">
    <source>
        <dbReference type="Proteomes" id="UP000814176"/>
    </source>
</evidence>
<evidence type="ECO:0000313" key="2">
    <source>
        <dbReference type="EMBL" id="KAH9828970.1"/>
    </source>
</evidence>
<gene>
    <name evidence="2" type="ORF">C8Q71DRAFT_452644</name>
</gene>
<dbReference type="GeneID" id="71999368"/>
<feature type="region of interest" description="Disordered" evidence="1">
    <location>
        <begin position="211"/>
        <end position="252"/>
    </location>
</feature>
<feature type="region of interest" description="Disordered" evidence="1">
    <location>
        <begin position="170"/>
        <end position="190"/>
    </location>
</feature>
<name>A0ABQ8JYW6_9APHY</name>
<evidence type="ECO:0000256" key="1">
    <source>
        <dbReference type="SAM" id="MobiDB-lite"/>
    </source>
</evidence>